<dbReference type="PANTHER" id="PTHR11803:SF39">
    <property type="entry name" value="2-IMINOBUTANOATE_2-IMINOPROPANOATE DEAMINASE"/>
    <property type="match status" value="1"/>
</dbReference>
<dbReference type="CDD" id="cd00448">
    <property type="entry name" value="YjgF_YER057c_UK114_family"/>
    <property type="match status" value="1"/>
</dbReference>
<dbReference type="AlphaFoldDB" id="E0UJZ9"/>
<keyword evidence="3" id="KW-1185">Reference proteome</keyword>
<dbReference type="SUPFAM" id="SSF55298">
    <property type="entry name" value="YjgF-like"/>
    <property type="match status" value="1"/>
</dbReference>
<gene>
    <name evidence="2" type="ordered locus">Cyan7822_2667</name>
</gene>
<dbReference type="InterPro" id="IPR006175">
    <property type="entry name" value="YjgF/YER057c/UK114"/>
</dbReference>
<accession>E0UJZ9</accession>
<name>E0UJZ9_GLOV7</name>
<protein>
    <submittedName>
        <fullName evidence="2">Endoribonuclease L-PSP</fullName>
    </submittedName>
</protein>
<dbReference type="eggNOG" id="COG0251">
    <property type="taxonomic scope" value="Bacteria"/>
</dbReference>
<dbReference type="PANTHER" id="PTHR11803">
    <property type="entry name" value="2-IMINOBUTANOATE/2-IMINOPROPANOATE DEAMINASE RIDA"/>
    <property type="match status" value="1"/>
</dbReference>
<dbReference type="InterPro" id="IPR035959">
    <property type="entry name" value="RutC-like_sf"/>
</dbReference>
<sequence>MLEYITLSDTLPPVGPYSHAVRAGDFLFVTGQLSENPETGEIHRGAIADQTRQVMENLKIVLAHAGTSFERVVMARIFLTDFRDYQQVNAIYLSYFPQNRLPGRTTVGVLALAGGGDVEIDLIVYCGE</sequence>
<dbReference type="HOGENOM" id="CLU_100715_7_3_3"/>
<proteinExistence type="inferred from homology"/>
<dbReference type="GO" id="GO:0019239">
    <property type="term" value="F:deaminase activity"/>
    <property type="evidence" value="ECO:0007669"/>
    <property type="project" value="TreeGrafter"/>
</dbReference>
<reference evidence="3" key="1">
    <citation type="journal article" date="2011" name="MBio">
        <title>Novel metabolic attributes of the genus Cyanothece, comprising a group of unicellular nitrogen-fixing Cyanobacteria.</title>
        <authorList>
            <person name="Bandyopadhyay A."/>
            <person name="Elvitigala T."/>
            <person name="Welsh E."/>
            <person name="Stockel J."/>
            <person name="Liberton M."/>
            <person name="Min H."/>
            <person name="Sherman L.A."/>
            <person name="Pakrasi H.B."/>
        </authorList>
    </citation>
    <scope>NUCLEOTIDE SEQUENCE [LARGE SCALE GENOMIC DNA]</scope>
    <source>
        <strain evidence="3">PCC 7822</strain>
    </source>
</reference>
<evidence type="ECO:0000313" key="2">
    <source>
        <dbReference type="EMBL" id="ADN14635.1"/>
    </source>
</evidence>
<dbReference type="Proteomes" id="UP000008206">
    <property type="component" value="Chromosome"/>
</dbReference>
<organism evidence="2 3">
    <name type="scientific">Gloeothece verrucosa (strain PCC 7822)</name>
    <name type="common">Cyanothece sp. (strain PCC 7822)</name>
    <dbReference type="NCBI Taxonomy" id="497965"/>
    <lineage>
        <taxon>Bacteria</taxon>
        <taxon>Bacillati</taxon>
        <taxon>Cyanobacteriota</taxon>
        <taxon>Cyanophyceae</taxon>
        <taxon>Oscillatoriophycideae</taxon>
        <taxon>Chroococcales</taxon>
        <taxon>Aphanothecaceae</taxon>
        <taxon>Gloeothece</taxon>
        <taxon>Gloeothece verrucosa</taxon>
    </lineage>
</organism>
<dbReference type="STRING" id="497965.Cyan7822_2667"/>
<dbReference type="NCBIfam" id="TIGR00004">
    <property type="entry name" value="Rid family detoxifying hydrolase"/>
    <property type="match status" value="1"/>
</dbReference>
<dbReference type="RefSeq" id="WP_013322740.1">
    <property type="nucleotide sequence ID" value="NC_014501.1"/>
</dbReference>
<dbReference type="InterPro" id="IPR006056">
    <property type="entry name" value="RidA"/>
</dbReference>
<dbReference type="OrthoDB" id="9803101at2"/>
<evidence type="ECO:0000313" key="3">
    <source>
        <dbReference type="Proteomes" id="UP000008206"/>
    </source>
</evidence>
<evidence type="ECO:0000256" key="1">
    <source>
        <dbReference type="ARBA" id="ARBA00010552"/>
    </source>
</evidence>
<comment type="similarity">
    <text evidence="1">Belongs to the RutC family.</text>
</comment>
<dbReference type="GO" id="GO:0005829">
    <property type="term" value="C:cytosol"/>
    <property type="evidence" value="ECO:0007669"/>
    <property type="project" value="TreeGrafter"/>
</dbReference>
<dbReference type="Pfam" id="PF01042">
    <property type="entry name" value="Ribonuc_L-PSP"/>
    <property type="match status" value="1"/>
</dbReference>
<dbReference type="Gene3D" id="3.30.1330.40">
    <property type="entry name" value="RutC-like"/>
    <property type="match status" value="1"/>
</dbReference>
<dbReference type="FunFam" id="3.30.1330.40:FF:000001">
    <property type="entry name" value="L-PSP family endoribonuclease"/>
    <property type="match status" value="1"/>
</dbReference>
<dbReference type="KEGG" id="cyj:Cyan7822_2667"/>
<dbReference type="EMBL" id="CP002198">
    <property type="protein sequence ID" value="ADN14635.1"/>
    <property type="molecule type" value="Genomic_DNA"/>
</dbReference>